<accession>A0A9W7XLT6</accession>
<proteinExistence type="predicted"/>
<reference evidence="1" key="1">
    <citation type="submission" date="2022-07" db="EMBL/GenBank/DDBJ databases">
        <title>Phylogenomic reconstructions and comparative analyses of Kickxellomycotina fungi.</title>
        <authorList>
            <person name="Reynolds N.K."/>
            <person name="Stajich J.E."/>
            <person name="Barry K."/>
            <person name="Grigoriev I.V."/>
            <person name="Crous P."/>
            <person name="Smith M.E."/>
        </authorList>
    </citation>
    <scope>NUCLEOTIDE SEQUENCE</scope>
    <source>
        <strain evidence="1">NBRC 105413</strain>
    </source>
</reference>
<dbReference type="FunFam" id="3.40.50.11860:FF:000002">
    <property type="entry name" value="2-(3-amino-3-carboxypropyl)histidine synthase subunit 1"/>
    <property type="match status" value="1"/>
</dbReference>
<dbReference type="PANTHER" id="PTHR10762:SF1">
    <property type="entry name" value="2-(3-AMINO-3-CARBOXYPROPYL)HISTIDINE SYNTHASE SUBUNIT 1"/>
    <property type="match status" value="1"/>
</dbReference>
<dbReference type="PANTHER" id="PTHR10762">
    <property type="entry name" value="DIPHTHAMIDE BIOSYNTHESIS PROTEIN"/>
    <property type="match status" value="1"/>
</dbReference>
<dbReference type="Proteomes" id="UP001145021">
    <property type="component" value="Unassembled WGS sequence"/>
</dbReference>
<dbReference type="InterPro" id="IPR016435">
    <property type="entry name" value="DPH1/DPH2"/>
</dbReference>
<dbReference type="Pfam" id="PF01866">
    <property type="entry name" value="Diphthamide_syn"/>
    <property type="match status" value="1"/>
</dbReference>
<dbReference type="GO" id="GO:0017183">
    <property type="term" value="P:protein histidyl modification to diphthamide"/>
    <property type="evidence" value="ECO:0007669"/>
    <property type="project" value="InterPro"/>
</dbReference>
<name>A0A9W7XLT6_9FUNG</name>
<dbReference type="InterPro" id="IPR042265">
    <property type="entry name" value="DPH1/DPH2_3"/>
</dbReference>
<comment type="caution">
    <text evidence="1">The sequence shown here is derived from an EMBL/GenBank/DDBJ whole genome shotgun (WGS) entry which is preliminary data.</text>
</comment>
<feature type="non-terminal residue" evidence="1">
    <location>
        <position position="121"/>
    </location>
</feature>
<keyword evidence="1" id="KW-0808">Transferase</keyword>
<dbReference type="EC" id="2.5.1.108" evidence="1"/>
<dbReference type="EMBL" id="JANBOH010000103">
    <property type="protein sequence ID" value="KAJ1645498.1"/>
    <property type="molecule type" value="Genomic_DNA"/>
</dbReference>
<dbReference type="GO" id="GO:0090560">
    <property type="term" value="F:2-(3-amino-3-carboxypropyl)histidine synthase activity"/>
    <property type="evidence" value="ECO:0007669"/>
    <property type="project" value="UniProtKB-EC"/>
</dbReference>
<dbReference type="NCBIfam" id="TIGR00322">
    <property type="entry name" value="diphth2_R"/>
    <property type="match status" value="1"/>
</dbReference>
<evidence type="ECO:0000313" key="2">
    <source>
        <dbReference type="Proteomes" id="UP001145021"/>
    </source>
</evidence>
<organism evidence="1 2">
    <name type="scientific">Coemansia asiatica</name>
    <dbReference type="NCBI Taxonomy" id="1052880"/>
    <lineage>
        <taxon>Eukaryota</taxon>
        <taxon>Fungi</taxon>
        <taxon>Fungi incertae sedis</taxon>
        <taxon>Zoopagomycota</taxon>
        <taxon>Kickxellomycotina</taxon>
        <taxon>Kickxellomycetes</taxon>
        <taxon>Kickxellales</taxon>
        <taxon>Kickxellaceae</taxon>
        <taxon>Coemansia</taxon>
    </lineage>
</organism>
<dbReference type="Gene3D" id="3.40.50.11860">
    <property type="entry name" value="Diphthamide synthesis DPH1/DPH2 domain 3"/>
    <property type="match status" value="1"/>
</dbReference>
<protein>
    <submittedName>
        <fullName evidence="1">Diphthamide biosynthesis protein 1</fullName>
        <ecNumber evidence="1">2.5.1.108</ecNumber>
    </submittedName>
</protein>
<keyword evidence="2" id="KW-1185">Reference proteome</keyword>
<sequence>MHSLRQNAIASAKTATKFGLILGTLGRQGNPKVLEELMERLNRRNIAYETVLLSEIFPQKLAQFPDIDCWVQVACPRLSIDWGYAFPKPLLTPYEANVALYAAVWQNVYPMDFYAFDSLGP</sequence>
<dbReference type="SFLD" id="SFLDS00032">
    <property type="entry name" value="Radical_SAM_3-amino-3-carboxyp"/>
    <property type="match status" value="1"/>
</dbReference>
<evidence type="ECO:0000313" key="1">
    <source>
        <dbReference type="EMBL" id="KAJ1645498.1"/>
    </source>
</evidence>
<gene>
    <name evidence="1" type="primary">DPH1_1</name>
    <name evidence="1" type="ORF">LPJ64_002933</name>
</gene>
<dbReference type="AlphaFoldDB" id="A0A9W7XLT6"/>